<dbReference type="CDD" id="cd00143">
    <property type="entry name" value="PP2Cc"/>
    <property type="match status" value="1"/>
</dbReference>
<dbReference type="GeneID" id="81621224"/>
<dbReference type="PROSITE" id="PS01032">
    <property type="entry name" value="PPM_1"/>
    <property type="match status" value="1"/>
</dbReference>
<evidence type="ECO:0000256" key="3">
    <source>
        <dbReference type="ARBA" id="ARBA00013081"/>
    </source>
</evidence>
<dbReference type="PROSITE" id="PS51746">
    <property type="entry name" value="PPM_2"/>
    <property type="match status" value="1"/>
</dbReference>
<dbReference type="EC" id="3.1.3.16" evidence="3"/>
<gene>
    <name evidence="12" type="ORF">N7539_001372</name>
</gene>
<evidence type="ECO:0000313" key="12">
    <source>
        <dbReference type="EMBL" id="KAJ5492626.1"/>
    </source>
</evidence>
<evidence type="ECO:0000256" key="10">
    <source>
        <dbReference type="SAM" id="MobiDB-lite"/>
    </source>
</evidence>
<keyword evidence="5 9" id="KW-0378">Hydrolase</keyword>
<dbReference type="InterPro" id="IPR036457">
    <property type="entry name" value="PPM-type-like_dom_sf"/>
</dbReference>
<feature type="compositionally biased region" description="Polar residues" evidence="10">
    <location>
        <begin position="245"/>
        <end position="258"/>
    </location>
</feature>
<proteinExistence type="inferred from homology"/>
<keyword evidence="4" id="KW-0479">Metal-binding</keyword>
<dbReference type="EMBL" id="JAPWDQ010000002">
    <property type="protein sequence ID" value="KAJ5492626.1"/>
    <property type="molecule type" value="Genomic_DNA"/>
</dbReference>
<dbReference type="Proteomes" id="UP001148312">
    <property type="component" value="Unassembled WGS sequence"/>
</dbReference>
<dbReference type="SMART" id="SM00332">
    <property type="entry name" value="PP2Cc"/>
    <property type="match status" value="1"/>
</dbReference>
<dbReference type="InterPro" id="IPR000222">
    <property type="entry name" value="PP2C_BS"/>
</dbReference>
<evidence type="ECO:0000259" key="11">
    <source>
        <dbReference type="PROSITE" id="PS51746"/>
    </source>
</evidence>
<evidence type="ECO:0000256" key="4">
    <source>
        <dbReference type="ARBA" id="ARBA00022723"/>
    </source>
</evidence>
<sequence>MSSSDALLLFDVGASQAQGSRKFQEDRYTTILPEHFPVNTNENLAFFAVYDGHGSDAVAEHASQHLHHLLAQRTELPRGDYAIAIKAALADEDALLLERFQHESVEPAMSGSTVAMCLINLTEGELVVSNLGDSHVVMAERDPRTGAPFHIVRIVPSWWWSPGPKTIMLTFMGGCHLQRRLTEAHKPDTPSEQARIKEAGGIVEKRNGVSRLGSLNMSRALGDLQYKNPVNSLGEEHTMPRVRRASSSSTPQRGNFVSNEPYTSRRILHAHRRYLLVIVSDGVSDYIDDTVLIQYVMDLSLRGMQATEVAHDVVSRMACRPRSDNASCVIVMLNGQES</sequence>
<evidence type="ECO:0000256" key="9">
    <source>
        <dbReference type="RuleBase" id="RU003465"/>
    </source>
</evidence>
<dbReference type="GO" id="GO:0046872">
    <property type="term" value="F:metal ion binding"/>
    <property type="evidence" value="ECO:0007669"/>
    <property type="project" value="UniProtKB-KW"/>
</dbReference>
<keyword evidence="8" id="KW-0464">Manganese</keyword>
<evidence type="ECO:0000256" key="1">
    <source>
        <dbReference type="ARBA" id="ARBA00001936"/>
    </source>
</evidence>
<dbReference type="InterPro" id="IPR015655">
    <property type="entry name" value="PP2C"/>
</dbReference>
<evidence type="ECO:0000256" key="6">
    <source>
        <dbReference type="ARBA" id="ARBA00022842"/>
    </source>
</evidence>
<dbReference type="Gene3D" id="3.60.40.10">
    <property type="entry name" value="PPM-type phosphatase domain"/>
    <property type="match status" value="1"/>
</dbReference>
<dbReference type="AlphaFoldDB" id="A0A9X0BZU3"/>
<dbReference type="PANTHER" id="PTHR13832:SF803">
    <property type="entry name" value="PROTEIN PHOSPHATASE 1G"/>
    <property type="match status" value="1"/>
</dbReference>
<comment type="similarity">
    <text evidence="2 9">Belongs to the PP2C family.</text>
</comment>
<dbReference type="PANTHER" id="PTHR13832">
    <property type="entry name" value="PROTEIN PHOSPHATASE 2C"/>
    <property type="match status" value="1"/>
</dbReference>
<dbReference type="InterPro" id="IPR001932">
    <property type="entry name" value="PPM-type_phosphatase-like_dom"/>
</dbReference>
<reference evidence="12" key="2">
    <citation type="journal article" date="2023" name="IMA Fungus">
        <title>Comparative genomic study of the Penicillium genus elucidates a diverse pangenome and 15 lateral gene transfer events.</title>
        <authorList>
            <person name="Petersen C."/>
            <person name="Sorensen T."/>
            <person name="Nielsen M.R."/>
            <person name="Sondergaard T.E."/>
            <person name="Sorensen J.L."/>
            <person name="Fitzpatrick D.A."/>
            <person name="Frisvad J.C."/>
            <person name="Nielsen K.L."/>
        </authorList>
    </citation>
    <scope>NUCLEOTIDE SEQUENCE</scope>
    <source>
        <strain evidence="12">IBT 30728</strain>
    </source>
</reference>
<dbReference type="RefSeq" id="XP_056793006.1">
    <property type="nucleotide sequence ID" value="XM_056930975.1"/>
</dbReference>
<dbReference type="GO" id="GO:0004722">
    <property type="term" value="F:protein serine/threonine phosphatase activity"/>
    <property type="evidence" value="ECO:0007669"/>
    <property type="project" value="UniProtKB-EC"/>
</dbReference>
<protein>
    <recommendedName>
        <fullName evidence="3">protein-serine/threonine phosphatase</fullName>
        <ecNumber evidence="3">3.1.3.16</ecNumber>
    </recommendedName>
</protein>
<accession>A0A9X0BZU3</accession>
<reference evidence="12" key="1">
    <citation type="submission" date="2022-12" db="EMBL/GenBank/DDBJ databases">
        <authorList>
            <person name="Petersen C."/>
        </authorList>
    </citation>
    <scope>NUCLEOTIDE SEQUENCE</scope>
    <source>
        <strain evidence="12">IBT 30728</strain>
    </source>
</reference>
<evidence type="ECO:0000313" key="13">
    <source>
        <dbReference type="Proteomes" id="UP001148312"/>
    </source>
</evidence>
<dbReference type="SUPFAM" id="SSF81606">
    <property type="entry name" value="PP2C-like"/>
    <property type="match status" value="1"/>
</dbReference>
<name>A0A9X0BZU3_9EURO</name>
<feature type="region of interest" description="Disordered" evidence="10">
    <location>
        <begin position="239"/>
        <end position="258"/>
    </location>
</feature>
<keyword evidence="13" id="KW-1185">Reference proteome</keyword>
<keyword evidence="6" id="KW-0460">Magnesium</keyword>
<dbReference type="Pfam" id="PF00481">
    <property type="entry name" value="PP2C"/>
    <property type="match status" value="1"/>
</dbReference>
<comment type="caution">
    <text evidence="12">The sequence shown here is derived from an EMBL/GenBank/DDBJ whole genome shotgun (WGS) entry which is preliminary data.</text>
</comment>
<evidence type="ECO:0000256" key="8">
    <source>
        <dbReference type="ARBA" id="ARBA00023211"/>
    </source>
</evidence>
<evidence type="ECO:0000256" key="2">
    <source>
        <dbReference type="ARBA" id="ARBA00006702"/>
    </source>
</evidence>
<feature type="domain" description="PPM-type phosphatase" evidence="11">
    <location>
        <begin position="11"/>
        <end position="333"/>
    </location>
</feature>
<evidence type="ECO:0000256" key="5">
    <source>
        <dbReference type="ARBA" id="ARBA00022801"/>
    </source>
</evidence>
<comment type="cofactor">
    <cofactor evidence="1">
        <name>Mn(2+)</name>
        <dbReference type="ChEBI" id="CHEBI:29035"/>
    </cofactor>
</comment>
<keyword evidence="7 9" id="KW-0904">Protein phosphatase</keyword>
<organism evidence="12 13">
    <name type="scientific">Penicillium diatomitis</name>
    <dbReference type="NCBI Taxonomy" id="2819901"/>
    <lineage>
        <taxon>Eukaryota</taxon>
        <taxon>Fungi</taxon>
        <taxon>Dikarya</taxon>
        <taxon>Ascomycota</taxon>
        <taxon>Pezizomycotina</taxon>
        <taxon>Eurotiomycetes</taxon>
        <taxon>Eurotiomycetidae</taxon>
        <taxon>Eurotiales</taxon>
        <taxon>Aspergillaceae</taxon>
        <taxon>Penicillium</taxon>
    </lineage>
</organism>
<evidence type="ECO:0000256" key="7">
    <source>
        <dbReference type="ARBA" id="ARBA00022912"/>
    </source>
</evidence>